<dbReference type="AlphaFoldDB" id="A0A9Q1BDJ1"/>
<accession>A0A9Q1BDJ1</accession>
<organism evidence="2 3">
    <name type="scientific">Holothuria leucospilota</name>
    <name type="common">Black long sea cucumber</name>
    <name type="synonym">Mertensiothuria leucospilota</name>
    <dbReference type="NCBI Taxonomy" id="206669"/>
    <lineage>
        <taxon>Eukaryota</taxon>
        <taxon>Metazoa</taxon>
        <taxon>Echinodermata</taxon>
        <taxon>Eleutherozoa</taxon>
        <taxon>Echinozoa</taxon>
        <taxon>Holothuroidea</taxon>
        <taxon>Aspidochirotacea</taxon>
        <taxon>Aspidochirotida</taxon>
        <taxon>Holothuriidae</taxon>
        <taxon>Holothuria</taxon>
    </lineage>
</organism>
<sequence length="159" mass="17769">MIPCFGYLYHNTATRFISSLTAILQAPPYIAVVSVYSDTVIPSYTDNDNALSFTYICKVVINTVSFITCKSQGQSPSLIPFILIFFVSLRSLLNTNTVCNPPKPINISPSLTARHVVSPFTLQDRNTLLSFFVSIISILSPIQVTNLLTFLSRNETYRY</sequence>
<protein>
    <submittedName>
        <fullName evidence="2">Uncharacterized protein</fullName>
    </submittedName>
</protein>
<evidence type="ECO:0000256" key="1">
    <source>
        <dbReference type="SAM" id="Phobius"/>
    </source>
</evidence>
<dbReference type="Proteomes" id="UP001152320">
    <property type="component" value="Chromosome 19"/>
</dbReference>
<feature type="transmembrane region" description="Helical" evidence="1">
    <location>
        <begin position="77"/>
        <end position="93"/>
    </location>
</feature>
<keyword evidence="1" id="KW-0812">Transmembrane</keyword>
<dbReference type="EMBL" id="JAIZAY010000019">
    <property type="protein sequence ID" value="KAJ8023736.1"/>
    <property type="molecule type" value="Genomic_DNA"/>
</dbReference>
<feature type="transmembrane region" description="Helical" evidence="1">
    <location>
        <begin position="128"/>
        <end position="151"/>
    </location>
</feature>
<evidence type="ECO:0000313" key="2">
    <source>
        <dbReference type="EMBL" id="KAJ8023736.1"/>
    </source>
</evidence>
<gene>
    <name evidence="2" type="ORF">HOLleu_36264</name>
</gene>
<proteinExistence type="predicted"/>
<name>A0A9Q1BDJ1_HOLLE</name>
<reference evidence="2" key="1">
    <citation type="submission" date="2021-10" db="EMBL/GenBank/DDBJ databases">
        <title>Tropical sea cucumber genome reveals ecological adaptation and Cuvierian tubules defense mechanism.</title>
        <authorList>
            <person name="Chen T."/>
        </authorList>
    </citation>
    <scope>NUCLEOTIDE SEQUENCE</scope>
    <source>
        <strain evidence="2">Nanhai2018</strain>
        <tissue evidence="2">Muscle</tissue>
    </source>
</reference>
<keyword evidence="1" id="KW-0472">Membrane</keyword>
<evidence type="ECO:0000313" key="3">
    <source>
        <dbReference type="Proteomes" id="UP001152320"/>
    </source>
</evidence>
<keyword evidence="1" id="KW-1133">Transmembrane helix</keyword>
<comment type="caution">
    <text evidence="2">The sequence shown here is derived from an EMBL/GenBank/DDBJ whole genome shotgun (WGS) entry which is preliminary data.</text>
</comment>
<keyword evidence="3" id="KW-1185">Reference proteome</keyword>